<organism evidence="1 2">
    <name type="scientific">Actinacidiphila reveromycinica</name>
    <dbReference type="NCBI Taxonomy" id="659352"/>
    <lineage>
        <taxon>Bacteria</taxon>
        <taxon>Bacillati</taxon>
        <taxon>Actinomycetota</taxon>
        <taxon>Actinomycetes</taxon>
        <taxon>Kitasatosporales</taxon>
        <taxon>Streptomycetaceae</taxon>
        <taxon>Actinacidiphila</taxon>
    </lineage>
</organism>
<dbReference type="Proteomes" id="UP000595703">
    <property type="component" value="Plasmid pRVR1"/>
</dbReference>
<proteinExistence type="predicted"/>
<evidence type="ECO:0008006" key="3">
    <source>
        <dbReference type="Google" id="ProtNLM"/>
    </source>
</evidence>
<keyword evidence="2" id="KW-1185">Reference proteome</keyword>
<reference evidence="1 2" key="1">
    <citation type="journal article" date="2020" name="Sci. Rep.">
        <title>beta-carboline chemical signals induce reveromycin production through a LuxR family regulator in Streptomyces sp. SN-593.</title>
        <authorList>
            <person name="Panthee S."/>
            <person name="Kito N."/>
            <person name="Hayashi T."/>
            <person name="Shimizu T."/>
            <person name="Ishikawa J."/>
            <person name="Hamamoto H."/>
            <person name="Osada H."/>
            <person name="Takahashi S."/>
        </authorList>
    </citation>
    <scope>NUCLEOTIDE SEQUENCE [LARGE SCALE GENOMIC DNA]</scope>
    <source>
        <strain evidence="1 2">SN-593</strain>
        <plasmid evidence="1 2">pRVR1</plasmid>
    </source>
</reference>
<evidence type="ECO:0000313" key="2">
    <source>
        <dbReference type="Proteomes" id="UP000595703"/>
    </source>
</evidence>
<dbReference type="EMBL" id="AP018366">
    <property type="protein sequence ID" value="BBG20716.1"/>
    <property type="molecule type" value="Genomic_DNA"/>
</dbReference>
<sequence length="196" mass="20871">MEAELTRWATRHGLAVDSSTTPTLDGSGDSYAVFNADRTHRFALTRRWAAGGRTAVFVMLNPSTAKAAADDPTIRRCISAARRTGHQALLVLNLFSIISADPAVLVSDPQPAGPLTDDALTSLAHLGDTVIVAWGAGHSAIHNRADTVVQLLLDQRLELACLGTNRNGTPKHPVRLPESNPLIVYRLPARAEGGIA</sequence>
<keyword evidence="1" id="KW-0614">Plasmid</keyword>
<name>A0A7R6QDW6_9ACTN</name>
<evidence type="ECO:0000313" key="1">
    <source>
        <dbReference type="EMBL" id="BBG20716.1"/>
    </source>
</evidence>
<dbReference type="Pfam" id="PF07799">
    <property type="entry name" value="DUF1643"/>
    <property type="match status" value="1"/>
</dbReference>
<accession>A0A7R6QDW6</accession>
<gene>
    <name evidence="1" type="ORF">RVR_P199</name>
</gene>
<dbReference type="RefSeq" id="WP_202239875.1">
    <property type="nucleotide sequence ID" value="NZ_AP018366.1"/>
</dbReference>
<dbReference type="KEGG" id="arev:RVR_P199"/>
<dbReference type="InterPro" id="IPR012441">
    <property type="entry name" value="DUF1643"/>
</dbReference>
<geneLocation type="plasmid" evidence="1 2">
    <name>pRVR1</name>
</geneLocation>
<dbReference type="AlphaFoldDB" id="A0A7R6QDW6"/>
<protein>
    <recommendedName>
        <fullName evidence="3">DUF1643 domain-containing protein</fullName>
    </recommendedName>
</protein>